<evidence type="ECO:0000256" key="1">
    <source>
        <dbReference type="SAM" id="MobiDB-lite"/>
    </source>
</evidence>
<proteinExistence type="predicted"/>
<organism evidence="3 4">
    <name type="scientific">Verticillium longisporum</name>
    <name type="common">Verticillium dahliae var. longisporum</name>
    <dbReference type="NCBI Taxonomy" id="100787"/>
    <lineage>
        <taxon>Eukaryota</taxon>
        <taxon>Fungi</taxon>
        <taxon>Dikarya</taxon>
        <taxon>Ascomycota</taxon>
        <taxon>Pezizomycotina</taxon>
        <taxon>Sordariomycetes</taxon>
        <taxon>Hypocreomycetidae</taxon>
        <taxon>Glomerellales</taxon>
        <taxon>Plectosphaerellaceae</taxon>
        <taxon>Verticillium</taxon>
    </lineage>
</organism>
<name>A0A0G4LUM6_VERLO</name>
<evidence type="ECO:0000313" key="2">
    <source>
        <dbReference type="EMBL" id="CRK25564.1"/>
    </source>
</evidence>
<reference evidence="4 5" key="1">
    <citation type="submission" date="2015-05" db="EMBL/GenBank/DDBJ databases">
        <authorList>
            <person name="Fogelqvist Johan"/>
        </authorList>
    </citation>
    <scope>NUCLEOTIDE SEQUENCE [LARGE SCALE GENOMIC DNA]</scope>
    <source>
        <strain evidence="3">VL1</strain>
        <strain evidence="2">VL2</strain>
    </source>
</reference>
<dbReference type="EMBL" id="CVQI01017891">
    <property type="protein sequence ID" value="CRK25564.1"/>
    <property type="molecule type" value="Genomic_DNA"/>
</dbReference>
<evidence type="ECO:0000313" key="4">
    <source>
        <dbReference type="Proteomes" id="UP000044602"/>
    </source>
</evidence>
<protein>
    <submittedName>
        <fullName evidence="3">Uncharacterized protein</fullName>
    </submittedName>
</protein>
<sequence length="292" mass="32722">MALREHEKLQIPKRNPRTPHSSLKAGRSPQAVRPPTTVSSESSHSARKAHTPQGTPPHILTKRTHCLITPPNSLSPSLSPVLSTIQVYPEPGPRLDAADFKAKLRVAIGLPTLPKCDIEIFLRSLDGFDDKVDVSGIFTPQQQRAIEVAFGFPTCPLVLSHDSREQAVSVAQKRLHEYLVDMFRAAVECVAYYPGPSDDGYEERRHDEAYVDERMCDFFAMIGSIINSRHREDPAWVVGCGLSALGGDVKRALFEGILNSFRTTENHEAVWTELAVAVGKWEEVWWMKLKWF</sequence>
<dbReference type="AlphaFoldDB" id="A0A0G4LUM6"/>
<dbReference type="Proteomes" id="UP000044602">
    <property type="component" value="Unassembled WGS sequence"/>
</dbReference>
<accession>A0A0G4LUM6</accession>
<feature type="compositionally biased region" description="Basic and acidic residues" evidence="1">
    <location>
        <begin position="1"/>
        <end position="10"/>
    </location>
</feature>
<feature type="region of interest" description="Disordered" evidence="1">
    <location>
        <begin position="1"/>
        <end position="59"/>
    </location>
</feature>
<gene>
    <name evidence="3" type="ORF">BN1708_014289</name>
    <name evidence="2" type="ORF">BN1723_013595</name>
</gene>
<dbReference type="EMBL" id="CVQH01019335">
    <property type="protein sequence ID" value="CRK25717.1"/>
    <property type="molecule type" value="Genomic_DNA"/>
</dbReference>
<keyword evidence="4" id="KW-1185">Reference proteome</keyword>
<evidence type="ECO:0000313" key="3">
    <source>
        <dbReference type="EMBL" id="CRK25717.1"/>
    </source>
</evidence>
<dbReference type="Proteomes" id="UP000045706">
    <property type="component" value="Unassembled WGS sequence"/>
</dbReference>
<evidence type="ECO:0000313" key="5">
    <source>
        <dbReference type="Proteomes" id="UP000045706"/>
    </source>
</evidence>